<feature type="signal peptide" evidence="1">
    <location>
        <begin position="1"/>
        <end position="25"/>
    </location>
</feature>
<evidence type="ECO:0000313" key="3">
    <source>
        <dbReference type="Proteomes" id="UP001202328"/>
    </source>
</evidence>
<dbReference type="EMBL" id="JAJJMB010014738">
    <property type="protein sequence ID" value="KAI3858451.1"/>
    <property type="molecule type" value="Genomic_DNA"/>
</dbReference>
<dbReference type="AlphaFoldDB" id="A0AAD4X899"/>
<dbReference type="Proteomes" id="UP001202328">
    <property type="component" value="Unassembled WGS sequence"/>
</dbReference>
<sequence>MARQLRSFYLFLFVSSIMFVSSIQARSLSILEGGINCNSGNVVYANNLALAAVKSGPSPRGIGHLSVVTDVIGGKKSGPSRRGVGHFYVNGIGGKKISGPSPGKGH</sequence>
<comment type="caution">
    <text evidence="2">The sequence shown here is derived from an EMBL/GenBank/DDBJ whole genome shotgun (WGS) entry which is preliminary data.</text>
</comment>
<dbReference type="PANTHER" id="PTHR34663:SF9">
    <property type="entry name" value="OS06G0637400 PROTEIN"/>
    <property type="match status" value="1"/>
</dbReference>
<dbReference type="GO" id="GO:0050793">
    <property type="term" value="P:regulation of developmental process"/>
    <property type="evidence" value="ECO:0007669"/>
    <property type="project" value="InterPro"/>
</dbReference>
<dbReference type="PANTHER" id="PTHR34663">
    <property type="entry name" value="OS06G0637400 PROTEIN"/>
    <property type="match status" value="1"/>
</dbReference>
<name>A0AAD4X899_9MAGN</name>
<protein>
    <submittedName>
        <fullName evidence="2">Uncharacterized protein</fullName>
    </submittedName>
</protein>
<accession>A0AAD4X899</accession>
<proteinExistence type="predicted"/>
<dbReference type="InterPro" id="IPR044700">
    <property type="entry name" value="PIP2/PIPL1"/>
</dbReference>
<organism evidence="2 3">
    <name type="scientific">Papaver atlanticum</name>
    <dbReference type="NCBI Taxonomy" id="357466"/>
    <lineage>
        <taxon>Eukaryota</taxon>
        <taxon>Viridiplantae</taxon>
        <taxon>Streptophyta</taxon>
        <taxon>Embryophyta</taxon>
        <taxon>Tracheophyta</taxon>
        <taxon>Spermatophyta</taxon>
        <taxon>Magnoliopsida</taxon>
        <taxon>Ranunculales</taxon>
        <taxon>Papaveraceae</taxon>
        <taxon>Papaveroideae</taxon>
        <taxon>Papaver</taxon>
    </lineage>
</organism>
<feature type="chain" id="PRO_5042268224" evidence="1">
    <location>
        <begin position="26"/>
        <end position="106"/>
    </location>
</feature>
<reference evidence="2" key="1">
    <citation type="submission" date="2022-04" db="EMBL/GenBank/DDBJ databases">
        <title>A functionally conserved STORR gene fusion in Papaver species that diverged 16.8 million years ago.</title>
        <authorList>
            <person name="Catania T."/>
        </authorList>
    </citation>
    <scope>NUCLEOTIDE SEQUENCE</scope>
    <source>
        <strain evidence="2">S-188037</strain>
    </source>
</reference>
<dbReference type="GO" id="GO:0045087">
    <property type="term" value="P:innate immune response"/>
    <property type="evidence" value="ECO:0007669"/>
    <property type="project" value="InterPro"/>
</dbReference>
<evidence type="ECO:0000313" key="2">
    <source>
        <dbReference type="EMBL" id="KAI3858451.1"/>
    </source>
</evidence>
<keyword evidence="1" id="KW-0732">Signal</keyword>
<evidence type="ECO:0000256" key="1">
    <source>
        <dbReference type="SAM" id="SignalP"/>
    </source>
</evidence>
<gene>
    <name evidence="2" type="ORF">MKW98_021816</name>
</gene>
<keyword evidence="3" id="KW-1185">Reference proteome</keyword>